<feature type="region of interest" description="Disordered" evidence="1">
    <location>
        <begin position="1"/>
        <end position="23"/>
    </location>
</feature>
<dbReference type="RefSeq" id="XP_045959001.1">
    <property type="nucleotide sequence ID" value="XM_046107382.1"/>
</dbReference>
<dbReference type="EMBL" id="JAGPXC010000004">
    <property type="protein sequence ID" value="KAH6654731.1"/>
    <property type="molecule type" value="Genomic_DNA"/>
</dbReference>
<dbReference type="AlphaFoldDB" id="A0A9P8UM87"/>
<reference evidence="2" key="1">
    <citation type="journal article" date="2021" name="Nat. Commun.">
        <title>Genetic determinants of endophytism in the Arabidopsis root mycobiome.</title>
        <authorList>
            <person name="Mesny F."/>
            <person name="Miyauchi S."/>
            <person name="Thiergart T."/>
            <person name="Pickel B."/>
            <person name="Atanasova L."/>
            <person name="Karlsson M."/>
            <person name="Huettel B."/>
            <person name="Barry K.W."/>
            <person name="Haridas S."/>
            <person name="Chen C."/>
            <person name="Bauer D."/>
            <person name="Andreopoulos W."/>
            <person name="Pangilinan J."/>
            <person name="LaButti K."/>
            <person name="Riley R."/>
            <person name="Lipzen A."/>
            <person name="Clum A."/>
            <person name="Drula E."/>
            <person name="Henrissat B."/>
            <person name="Kohler A."/>
            <person name="Grigoriev I.V."/>
            <person name="Martin F.M."/>
            <person name="Hacquard S."/>
        </authorList>
    </citation>
    <scope>NUCLEOTIDE SEQUENCE</scope>
    <source>
        <strain evidence="2">MPI-SDFR-AT-0073</strain>
    </source>
</reference>
<feature type="region of interest" description="Disordered" evidence="1">
    <location>
        <begin position="134"/>
        <end position="157"/>
    </location>
</feature>
<evidence type="ECO:0000313" key="2">
    <source>
        <dbReference type="EMBL" id="KAH6654731.1"/>
    </source>
</evidence>
<accession>A0A9P8UM87</accession>
<dbReference type="Proteomes" id="UP000758603">
    <property type="component" value="Unassembled WGS sequence"/>
</dbReference>
<sequence length="331" mass="36286">MSGPYSPKATPKRKRDDIISETPASKLFTASIFTFEPPSSQDSIEDGSSSPRTKVANKFRDLSLERGGGGVQVTSTPDGINGQRPVAQERPKRLPDPVIFGFGGGTHEVGGKNNMQLDGDDNVARKRHKYIQFEGDISPGAKGESSAQAAEPVEIDEKRTLTLESGVDPSLVRVVRNGSLGGLKKSYPSINRLSDSRSRGRRRSGTPPLHASRRKSTGSMEEAPPAIVDPVRAALTWHEDEITVYDSEDKDDDGTGLNGIGFRPTPAIAYQRAQKRKKQLAEYKKREETEARAQRNQRRRDALGGGTELQRQHSASRVHFSEAEPEKLVMT</sequence>
<gene>
    <name evidence="2" type="ORF">BKA67DRAFT_659011</name>
</gene>
<evidence type="ECO:0000313" key="3">
    <source>
        <dbReference type="Proteomes" id="UP000758603"/>
    </source>
</evidence>
<keyword evidence="3" id="KW-1185">Reference proteome</keyword>
<proteinExistence type="predicted"/>
<name>A0A9P8UM87_9PEZI</name>
<feature type="compositionally biased region" description="Acidic residues" evidence="1">
    <location>
        <begin position="243"/>
        <end position="254"/>
    </location>
</feature>
<evidence type="ECO:0000256" key="1">
    <source>
        <dbReference type="SAM" id="MobiDB-lite"/>
    </source>
</evidence>
<organism evidence="2 3">
    <name type="scientific">Truncatella angustata</name>
    <dbReference type="NCBI Taxonomy" id="152316"/>
    <lineage>
        <taxon>Eukaryota</taxon>
        <taxon>Fungi</taxon>
        <taxon>Dikarya</taxon>
        <taxon>Ascomycota</taxon>
        <taxon>Pezizomycotina</taxon>
        <taxon>Sordariomycetes</taxon>
        <taxon>Xylariomycetidae</taxon>
        <taxon>Amphisphaeriales</taxon>
        <taxon>Sporocadaceae</taxon>
        <taxon>Truncatella</taxon>
    </lineage>
</organism>
<feature type="region of interest" description="Disordered" evidence="1">
    <location>
        <begin position="178"/>
        <end position="227"/>
    </location>
</feature>
<dbReference type="OrthoDB" id="5391950at2759"/>
<feature type="region of interest" description="Disordered" evidence="1">
    <location>
        <begin position="243"/>
        <end position="331"/>
    </location>
</feature>
<comment type="caution">
    <text evidence="2">The sequence shown here is derived from an EMBL/GenBank/DDBJ whole genome shotgun (WGS) entry which is preliminary data.</text>
</comment>
<protein>
    <submittedName>
        <fullName evidence="2">Uncharacterized protein</fullName>
    </submittedName>
</protein>
<feature type="compositionally biased region" description="Low complexity" evidence="1">
    <location>
        <begin position="39"/>
        <end position="50"/>
    </location>
</feature>
<feature type="compositionally biased region" description="Basic and acidic residues" evidence="1">
    <location>
        <begin position="319"/>
        <end position="331"/>
    </location>
</feature>
<feature type="compositionally biased region" description="Basic and acidic residues" evidence="1">
    <location>
        <begin position="279"/>
        <end position="293"/>
    </location>
</feature>
<dbReference type="GeneID" id="70136273"/>
<feature type="region of interest" description="Disordered" evidence="1">
    <location>
        <begin position="35"/>
        <end position="120"/>
    </location>
</feature>